<evidence type="ECO:0000256" key="7">
    <source>
        <dbReference type="ARBA" id="ARBA00022927"/>
    </source>
</evidence>
<evidence type="ECO:0000256" key="12">
    <source>
        <dbReference type="SAM" id="Phobius"/>
    </source>
</evidence>
<keyword evidence="10" id="KW-0675">Receptor</keyword>
<dbReference type="GO" id="GO:0015031">
    <property type="term" value="P:protein transport"/>
    <property type="evidence" value="ECO:0007669"/>
    <property type="project" value="UniProtKB-KW"/>
</dbReference>
<dbReference type="GO" id="GO:0016192">
    <property type="term" value="P:vesicle-mediated transport"/>
    <property type="evidence" value="ECO:0007669"/>
    <property type="project" value="UniProtKB-KW"/>
</dbReference>
<evidence type="ECO:0000256" key="11">
    <source>
        <dbReference type="SAM" id="MobiDB-lite"/>
    </source>
</evidence>
<keyword evidence="6" id="KW-0931">ER-Golgi transport</keyword>
<feature type="transmembrane region" description="Helical" evidence="12">
    <location>
        <begin position="100"/>
        <end position="118"/>
    </location>
</feature>
<dbReference type="GO" id="GO:0006621">
    <property type="term" value="P:protein retention in ER lumen"/>
    <property type="evidence" value="ECO:0007669"/>
    <property type="project" value="InterPro"/>
</dbReference>
<keyword evidence="9 12" id="KW-0472">Membrane</keyword>
<evidence type="ECO:0000256" key="4">
    <source>
        <dbReference type="ARBA" id="ARBA00022692"/>
    </source>
</evidence>
<dbReference type="GO" id="GO:0005789">
    <property type="term" value="C:endoplasmic reticulum membrane"/>
    <property type="evidence" value="ECO:0007669"/>
    <property type="project" value="UniProtKB-SubCell"/>
</dbReference>
<feature type="region of interest" description="Disordered" evidence="11">
    <location>
        <begin position="249"/>
        <end position="268"/>
    </location>
</feature>
<evidence type="ECO:0000256" key="2">
    <source>
        <dbReference type="ARBA" id="ARBA00010120"/>
    </source>
</evidence>
<evidence type="ECO:0000256" key="6">
    <source>
        <dbReference type="ARBA" id="ARBA00022892"/>
    </source>
</evidence>
<evidence type="ECO:0000256" key="1">
    <source>
        <dbReference type="ARBA" id="ARBA00004477"/>
    </source>
</evidence>
<keyword evidence="7" id="KW-0653">Protein transport</keyword>
<feature type="transmembrane region" description="Helical" evidence="12">
    <location>
        <begin position="12"/>
        <end position="30"/>
    </location>
</feature>
<dbReference type="PANTHER" id="PTHR10585">
    <property type="entry name" value="ER LUMEN PROTEIN RETAINING RECEPTOR"/>
    <property type="match status" value="1"/>
</dbReference>
<comment type="subcellular location">
    <subcellularLocation>
        <location evidence="1">Endoplasmic reticulum membrane</location>
        <topology evidence="1">Multi-pass membrane protein</topology>
    </subcellularLocation>
</comment>
<evidence type="ECO:0000256" key="8">
    <source>
        <dbReference type="ARBA" id="ARBA00022989"/>
    </source>
</evidence>
<keyword evidence="3" id="KW-0813">Transport</keyword>
<comment type="similarity">
    <text evidence="2">Belongs to the ERD2 family.</text>
</comment>
<feature type="transmembrane region" description="Helical" evidence="12">
    <location>
        <begin position="154"/>
        <end position="173"/>
    </location>
</feature>
<feature type="transmembrane region" description="Helical" evidence="12">
    <location>
        <begin position="64"/>
        <end position="88"/>
    </location>
</feature>
<dbReference type="GO" id="GO:0046923">
    <property type="term" value="F:ER retention sequence binding"/>
    <property type="evidence" value="ECO:0007669"/>
    <property type="project" value="InterPro"/>
</dbReference>
<evidence type="ECO:0000256" key="9">
    <source>
        <dbReference type="ARBA" id="ARBA00023136"/>
    </source>
</evidence>
<keyword evidence="8 12" id="KW-1133">Transmembrane helix</keyword>
<evidence type="ECO:0000256" key="10">
    <source>
        <dbReference type="ARBA" id="ARBA00023170"/>
    </source>
</evidence>
<dbReference type="EMBL" id="HBGE01033760">
    <property type="protein sequence ID" value="CAD9127415.1"/>
    <property type="molecule type" value="Transcribed_RNA"/>
</dbReference>
<dbReference type="Pfam" id="PF00810">
    <property type="entry name" value="ER_lumen_recept"/>
    <property type="match status" value="1"/>
</dbReference>
<reference evidence="13" key="1">
    <citation type="submission" date="2021-01" db="EMBL/GenBank/DDBJ databases">
        <authorList>
            <person name="Corre E."/>
            <person name="Pelletier E."/>
            <person name="Niang G."/>
            <person name="Scheremetjew M."/>
            <person name="Finn R."/>
            <person name="Kale V."/>
            <person name="Holt S."/>
            <person name="Cochrane G."/>
            <person name="Meng A."/>
            <person name="Brown T."/>
            <person name="Cohen L."/>
        </authorList>
    </citation>
    <scope>NUCLEOTIDE SEQUENCE</scope>
    <source>
        <strain evidence="13">OF101</strain>
    </source>
</reference>
<keyword evidence="5" id="KW-0256">Endoplasmic reticulum</keyword>
<evidence type="ECO:0000256" key="3">
    <source>
        <dbReference type="ARBA" id="ARBA00022448"/>
    </source>
</evidence>
<keyword evidence="4 12" id="KW-0812">Transmembrane</keyword>
<accession>A0A7S1MBV0</accession>
<name>A0A7S1MBV0_ALECA</name>
<feature type="compositionally biased region" description="Basic and acidic residues" evidence="11">
    <location>
        <begin position="258"/>
        <end position="268"/>
    </location>
</feature>
<organism evidence="13">
    <name type="scientific">Alexandrium catenella</name>
    <name type="common">Red tide dinoflagellate</name>
    <name type="synonym">Gonyaulax catenella</name>
    <dbReference type="NCBI Taxonomy" id="2925"/>
    <lineage>
        <taxon>Eukaryota</taxon>
        <taxon>Sar</taxon>
        <taxon>Alveolata</taxon>
        <taxon>Dinophyceae</taxon>
        <taxon>Gonyaulacales</taxon>
        <taxon>Pyrocystaceae</taxon>
        <taxon>Alexandrium</taxon>
    </lineage>
</organism>
<evidence type="ECO:0000256" key="5">
    <source>
        <dbReference type="ARBA" id="ARBA00022824"/>
    </source>
</evidence>
<evidence type="ECO:0008006" key="14">
    <source>
        <dbReference type="Google" id="ProtNLM"/>
    </source>
</evidence>
<dbReference type="InterPro" id="IPR000133">
    <property type="entry name" value="ER_ret_rcpt"/>
</dbReference>
<proteinExistence type="inferred from homology"/>
<evidence type="ECO:0000313" key="13">
    <source>
        <dbReference type="EMBL" id="CAD9127415.1"/>
    </source>
</evidence>
<dbReference type="AlphaFoldDB" id="A0A7S1MBV0"/>
<dbReference type="PRINTS" id="PR00660">
    <property type="entry name" value="ERLUMENR"/>
</dbReference>
<protein>
    <recommendedName>
        <fullName evidence="14">ER lumen protein-retaining receptor</fullName>
    </recommendedName>
</protein>
<sequence length="291" mass="32411">MGDGVGWNLFRLLGDFLHLGGMLFGLGAVWTGGSVEGFSKKTQVLYQTVYVARYLDLFTADQNLYLIVFKVAYNLITAAMLLSFSLLWQSYDATTDSCNLLTILGPTAVAAYLASSGSGFRQEMWTFSEFLEPLALVPQYIVCYRAVRVRRAAVIYTLAVGGYRLLYVCNWIYKRYKWHGAYTDYTSWFGGAIECLLFIDFVVRISQRKDVIGEIGASSLGRLLLSLDSTAGRLSEKIEMGTIGRRLPFGLTGPGSEDDARSKKQWDVSDKITDEESCNLLTLSGDTDDQL</sequence>
<gene>
    <name evidence="13" type="ORF">ACAT0790_LOCUS20421</name>
</gene>